<comment type="similarity">
    <text evidence="2">Belongs to the GerABKC lipoprotein family.</text>
</comment>
<evidence type="ECO:0000256" key="7">
    <source>
        <dbReference type="ARBA" id="ARBA00023288"/>
    </source>
</evidence>
<evidence type="ECO:0000256" key="2">
    <source>
        <dbReference type="ARBA" id="ARBA00007886"/>
    </source>
</evidence>
<evidence type="ECO:0000256" key="5">
    <source>
        <dbReference type="ARBA" id="ARBA00023136"/>
    </source>
</evidence>
<evidence type="ECO:0000259" key="9">
    <source>
        <dbReference type="Pfam" id="PF25198"/>
    </source>
</evidence>
<dbReference type="Proteomes" id="UP000779508">
    <property type="component" value="Unassembled WGS sequence"/>
</dbReference>
<dbReference type="PROSITE" id="PS51257">
    <property type="entry name" value="PROKAR_LIPOPROTEIN"/>
    <property type="match status" value="1"/>
</dbReference>
<keyword evidence="3" id="KW-0309">Germination</keyword>
<dbReference type="NCBIfam" id="TIGR02887">
    <property type="entry name" value="spore_ger_x_C"/>
    <property type="match status" value="1"/>
</dbReference>
<gene>
    <name evidence="10" type="ORF">KQI88_06670</name>
</gene>
<dbReference type="InterPro" id="IPR008844">
    <property type="entry name" value="Spore_GerAC-like"/>
</dbReference>
<reference evidence="10 11" key="1">
    <citation type="submission" date="2021-06" db="EMBL/GenBank/DDBJ databases">
        <authorList>
            <person name="Sun Q."/>
            <person name="Li D."/>
        </authorList>
    </citation>
    <scope>NUCLEOTIDE SEQUENCE [LARGE SCALE GENOMIC DNA]</scope>
    <source>
        <strain evidence="10 11">MSJ-5</strain>
    </source>
</reference>
<comment type="caution">
    <text evidence="10">The sequence shown here is derived from an EMBL/GenBank/DDBJ whole genome shotgun (WGS) entry which is preliminary data.</text>
</comment>
<keyword evidence="7" id="KW-0449">Lipoprotein</keyword>
<keyword evidence="4" id="KW-0732">Signal</keyword>
<protein>
    <submittedName>
        <fullName evidence="10">Ger(X)C family spore germination protein</fullName>
    </submittedName>
</protein>
<evidence type="ECO:0000313" key="10">
    <source>
        <dbReference type="EMBL" id="MBU5676095.1"/>
    </source>
</evidence>
<evidence type="ECO:0000259" key="8">
    <source>
        <dbReference type="Pfam" id="PF05504"/>
    </source>
</evidence>
<feature type="domain" description="Spore germination protein N-terminal" evidence="9">
    <location>
        <begin position="21"/>
        <end position="211"/>
    </location>
</feature>
<evidence type="ECO:0000256" key="4">
    <source>
        <dbReference type="ARBA" id="ARBA00022729"/>
    </source>
</evidence>
<evidence type="ECO:0000256" key="6">
    <source>
        <dbReference type="ARBA" id="ARBA00023139"/>
    </source>
</evidence>
<evidence type="ECO:0000256" key="1">
    <source>
        <dbReference type="ARBA" id="ARBA00004635"/>
    </source>
</evidence>
<evidence type="ECO:0000256" key="3">
    <source>
        <dbReference type="ARBA" id="ARBA00022544"/>
    </source>
</evidence>
<dbReference type="Pfam" id="PF25198">
    <property type="entry name" value="Spore_GerAC_N"/>
    <property type="match status" value="1"/>
</dbReference>
<dbReference type="Pfam" id="PF05504">
    <property type="entry name" value="Spore_GerAC"/>
    <property type="match status" value="1"/>
</dbReference>
<dbReference type="EMBL" id="JAHLQK010000002">
    <property type="protein sequence ID" value="MBU5676095.1"/>
    <property type="molecule type" value="Genomic_DNA"/>
</dbReference>
<organism evidence="10 11">
    <name type="scientific">Alkaliphilus flagellatus</name>
    <dbReference type="NCBI Taxonomy" id="2841507"/>
    <lineage>
        <taxon>Bacteria</taxon>
        <taxon>Bacillati</taxon>
        <taxon>Bacillota</taxon>
        <taxon>Clostridia</taxon>
        <taxon>Peptostreptococcales</taxon>
        <taxon>Natronincolaceae</taxon>
        <taxon>Alkaliphilus</taxon>
    </lineage>
</organism>
<dbReference type="RefSeq" id="WP_216415575.1">
    <property type="nucleotide sequence ID" value="NZ_JAHLQK010000002.1"/>
</dbReference>
<proteinExistence type="inferred from homology"/>
<dbReference type="InterPro" id="IPR046953">
    <property type="entry name" value="Spore_GerAC-like_C"/>
</dbReference>
<keyword evidence="5" id="KW-0472">Membrane</keyword>
<accession>A0ABS6G3V4</accession>
<name>A0ABS6G3V4_9FIRM</name>
<feature type="domain" description="Spore germination GerAC-like C-terminal" evidence="8">
    <location>
        <begin position="221"/>
        <end position="386"/>
    </location>
</feature>
<keyword evidence="11" id="KW-1185">Reference proteome</keyword>
<dbReference type="PANTHER" id="PTHR35789:SF1">
    <property type="entry name" value="SPORE GERMINATION PROTEIN B3"/>
    <property type="match status" value="1"/>
</dbReference>
<dbReference type="InterPro" id="IPR057336">
    <property type="entry name" value="GerAC_N"/>
</dbReference>
<sequence>MYKRKAIFLLLISFLLTGCWDKVEIEDRAHISAVGIDKYSSAEGDKAANIDEETTDIKEAKDTGRNKYTFTFSFPNETKEEVTDIVISTVGDALYSVSRIMSDRTNKELFLGHLRTIIIGANVAKDPKSFREILDGIENNELLSRRVVLAMTDDSAGDIIKINPSMQPRLGQFISEIFRRRDRTPRVPSGSVGDILKDLHETGNALIPKITAGKTDVKVAGAGVISNYQFNGWLGEVETAHLMLLKGETRILGGAIVSYKGHSIPIDMRPQKPKMSLIENENNIKILIEIEAEADVKQTYFESKEDMLKVEVIKEVEELANREIKQRIEETIYKIQKEFATDVIGVDRFLRQRHYSLWKSVEKDWKDIFPNIDIEVKMDVKIRRIGLVR</sequence>
<keyword evidence="6" id="KW-0564">Palmitate</keyword>
<evidence type="ECO:0000313" key="11">
    <source>
        <dbReference type="Proteomes" id="UP000779508"/>
    </source>
</evidence>
<comment type="subcellular location">
    <subcellularLocation>
        <location evidence="1">Membrane</location>
        <topology evidence="1">Lipid-anchor</topology>
    </subcellularLocation>
</comment>
<dbReference type="PANTHER" id="PTHR35789">
    <property type="entry name" value="SPORE GERMINATION PROTEIN B3"/>
    <property type="match status" value="1"/>
</dbReference>